<keyword evidence="2" id="KW-0472">Membrane</keyword>
<evidence type="ECO:0008006" key="5">
    <source>
        <dbReference type="Google" id="ProtNLM"/>
    </source>
</evidence>
<feature type="transmembrane region" description="Helical" evidence="2">
    <location>
        <begin position="58"/>
        <end position="76"/>
    </location>
</feature>
<accession>A0A1T4QGB1</accession>
<keyword evidence="1" id="KW-0175">Coiled coil</keyword>
<gene>
    <name evidence="3" type="ORF">SAMN02745885_01667</name>
</gene>
<keyword evidence="2" id="KW-0812">Transmembrane</keyword>
<name>A0A1T4QGB1_9FIRM</name>
<dbReference type="RefSeq" id="WP_078665713.1">
    <property type="nucleotide sequence ID" value="NZ_FUXM01000018.1"/>
</dbReference>
<evidence type="ECO:0000313" key="4">
    <source>
        <dbReference type="Proteomes" id="UP000189933"/>
    </source>
</evidence>
<dbReference type="Proteomes" id="UP000189933">
    <property type="component" value="Unassembled WGS sequence"/>
</dbReference>
<feature type="coiled-coil region" evidence="1">
    <location>
        <begin position="6"/>
        <end position="55"/>
    </location>
</feature>
<evidence type="ECO:0000313" key="3">
    <source>
        <dbReference type="EMBL" id="SKA02775.1"/>
    </source>
</evidence>
<sequence length="80" mass="8971">MSDQEIRQITDRLNEISQRMARIEERLSIVPLCGSDCARGKAAELERRLVILEQDKSWIYKTIIGAVIGAFLALILKGGV</sequence>
<evidence type="ECO:0000256" key="1">
    <source>
        <dbReference type="SAM" id="Coils"/>
    </source>
</evidence>
<keyword evidence="2" id="KW-1133">Transmembrane helix</keyword>
<proteinExistence type="predicted"/>
<protein>
    <recommendedName>
        <fullName evidence="5">Haemolysin XhlA</fullName>
    </recommendedName>
</protein>
<dbReference type="AlphaFoldDB" id="A0A1T4QGB1"/>
<evidence type="ECO:0000256" key="2">
    <source>
        <dbReference type="SAM" id="Phobius"/>
    </source>
</evidence>
<organism evidence="3 4">
    <name type="scientific">Carboxydocella sporoproducens DSM 16521</name>
    <dbReference type="NCBI Taxonomy" id="1121270"/>
    <lineage>
        <taxon>Bacteria</taxon>
        <taxon>Bacillati</taxon>
        <taxon>Bacillota</taxon>
        <taxon>Clostridia</taxon>
        <taxon>Eubacteriales</taxon>
        <taxon>Clostridiales Family XVI. Incertae Sedis</taxon>
        <taxon>Carboxydocella</taxon>
    </lineage>
</organism>
<reference evidence="4" key="1">
    <citation type="submission" date="2017-02" db="EMBL/GenBank/DDBJ databases">
        <authorList>
            <person name="Varghese N."/>
            <person name="Submissions S."/>
        </authorList>
    </citation>
    <scope>NUCLEOTIDE SEQUENCE [LARGE SCALE GENOMIC DNA]</scope>
    <source>
        <strain evidence="4">DSM 16521</strain>
    </source>
</reference>
<keyword evidence="4" id="KW-1185">Reference proteome</keyword>
<dbReference type="EMBL" id="FUXM01000018">
    <property type="protein sequence ID" value="SKA02775.1"/>
    <property type="molecule type" value="Genomic_DNA"/>
</dbReference>